<evidence type="ECO:0000256" key="2">
    <source>
        <dbReference type="ARBA" id="ARBA00022695"/>
    </source>
</evidence>
<dbReference type="PANTHER" id="PTHR37984">
    <property type="entry name" value="PROTEIN CBG26694"/>
    <property type="match status" value="1"/>
</dbReference>
<feature type="domain" description="Reverse transcriptase RNase H-like" evidence="7">
    <location>
        <begin position="2"/>
        <end position="73"/>
    </location>
</feature>
<keyword evidence="2" id="KW-0548">Nucleotidyltransferase</keyword>
<dbReference type="InterPro" id="IPR043502">
    <property type="entry name" value="DNA/RNA_pol_sf"/>
</dbReference>
<organism evidence="8 9">
    <name type="scientific">Nosema granulosis</name>
    <dbReference type="NCBI Taxonomy" id="83296"/>
    <lineage>
        <taxon>Eukaryota</taxon>
        <taxon>Fungi</taxon>
        <taxon>Fungi incertae sedis</taxon>
        <taxon>Microsporidia</taxon>
        <taxon>Nosematidae</taxon>
        <taxon>Nosema</taxon>
    </lineage>
</organism>
<evidence type="ECO:0000256" key="6">
    <source>
        <dbReference type="ARBA" id="ARBA00022918"/>
    </source>
</evidence>
<accession>A0A9P6KYA3</accession>
<keyword evidence="9" id="KW-1185">Reference proteome</keyword>
<dbReference type="GO" id="GO:0003964">
    <property type="term" value="F:RNA-directed DNA polymerase activity"/>
    <property type="evidence" value="ECO:0007669"/>
    <property type="project" value="UniProtKB-KW"/>
</dbReference>
<dbReference type="SUPFAM" id="SSF56672">
    <property type="entry name" value="DNA/RNA polymerases"/>
    <property type="match status" value="1"/>
</dbReference>
<dbReference type="CDD" id="cd09274">
    <property type="entry name" value="RNase_HI_RT_Ty3"/>
    <property type="match status" value="1"/>
</dbReference>
<dbReference type="Proteomes" id="UP000740883">
    <property type="component" value="Unassembled WGS sequence"/>
</dbReference>
<name>A0A9P6KYA3_9MICR</name>
<dbReference type="EMBL" id="SBJO01000140">
    <property type="protein sequence ID" value="KAF9762722.1"/>
    <property type="molecule type" value="Genomic_DNA"/>
</dbReference>
<proteinExistence type="predicted"/>
<dbReference type="Pfam" id="PF17917">
    <property type="entry name" value="RT_RNaseH"/>
    <property type="match status" value="1"/>
</dbReference>
<sequence>MYASRTLGDTEKNYSISEKEMLAVLWGMEKFEYFLKGGEFTLVTDHIALKALNAKGEIKSPRITRWIERIQQFSFKVEYKLGEMIHHVDGISRLVNDRTVAQIDELDSKTWDSKIIKLHEDLVHRGDKVVTEEYNRCNIDKISEDTCRKILAKCLKCKLCNPIRVGRVRDIEAFEMGENFLWT</sequence>
<evidence type="ECO:0000256" key="3">
    <source>
        <dbReference type="ARBA" id="ARBA00022722"/>
    </source>
</evidence>
<dbReference type="OrthoDB" id="3863715at2759"/>
<keyword evidence="1" id="KW-0808">Transferase</keyword>
<dbReference type="AlphaFoldDB" id="A0A9P6KYA3"/>
<keyword evidence="3" id="KW-0540">Nuclease</keyword>
<comment type="caution">
    <text evidence="8">The sequence shown here is derived from an EMBL/GenBank/DDBJ whole genome shotgun (WGS) entry which is preliminary data.</text>
</comment>
<keyword evidence="5" id="KW-0378">Hydrolase</keyword>
<evidence type="ECO:0000256" key="4">
    <source>
        <dbReference type="ARBA" id="ARBA00022759"/>
    </source>
</evidence>
<dbReference type="GO" id="GO:0016787">
    <property type="term" value="F:hydrolase activity"/>
    <property type="evidence" value="ECO:0007669"/>
    <property type="project" value="UniProtKB-KW"/>
</dbReference>
<evidence type="ECO:0000256" key="5">
    <source>
        <dbReference type="ARBA" id="ARBA00022801"/>
    </source>
</evidence>
<dbReference type="PANTHER" id="PTHR37984:SF15">
    <property type="entry name" value="INTEGRASE CATALYTIC DOMAIN-CONTAINING PROTEIN"/>
    <property type="match status" value="1"/>
</dbReference>
<dbReference type="InterPro" id="IPR041373">
    <property type="entry name" value="RT_RNaseH"/>
</dbReference>
<dbReference type="InterPro" id="IPR050951">
    <property type="entry name" value="Retrovirus_Pol_polyprotein"/>
</dbReference>
<reference evidence="8 9" key="1">
    <citation type="journal article" date="2020" name="Genome Biol. Evol.">
        <title>Comparative genomics of strictly vertically transmitted, feminizing microsporidia endosymbionts of amphipod crustaceans.</title>
        <authorList>
            <person name="Cormier A."/>
            <person name="Chebbi M.A."/>
            <person name="Giraud I."/>
            <person name="Wattier R."/>
            <person name="Teixeira M."/>
            <person name="Gilbert C."/>
            <person name="Rigaud T."/>
            <person name="Cordaux R."/>
        </authorList>
    </citation>
    <scope>NUCLEOTIDE SEQUENCE [LARGE SCALE GENOMIC DNA]</scope>
    <source>
        <strain evidence="8 9">Ou3-Ou53</strain>
    </source>
</reference>
<evidence type="ECO:0000259" key="7">
    <source>
        <dbReference type="Pfam" id="PF17917"/>
    </source>
</evidence>
<keyword evidence="6" id="KW-0695">RNA-directed DNA polymerase</keyword>
<gene>
    <name evidence="8" type="primary">TY3B-G_6</name>
    <name evidence="8" type="ORF">NGRA_1798</name>
</gene>
<evidence type="ECO:0000313" key="9">
    <source>
        <dbReference type="Proteomes" id="UP000740883"/>
    </source>
</evidence>
<dbReference type="GO" id="GO:0004519">
    <property type="term" value="F:endonuclease activity"/>
    <property type="evidence" value="ECO:0007669"/>
    <property type="project" value="UniProtKB-KW"/>
</dbReference>
<evidence type="ECO:0000256" key="1">
    <source>
        <dbReference type="ARBA" id="ARBA00022679"/>
    </source>
</evidence>
<evidence type="ECO:0000313" key="8">
    <source>
        <dbReference type="EMBL" id="KAF9762722.1"/>
    </source>
</evidence>
<keyword evidence="4" id="KW-0255">Endonuclease</keyword>
<protein>
    <submittedName>
        <fullName evidence="8">Transposon Ty3-G Gag-Pol polyprotein</fullName>
    </submittedName>
</protein>